<dbReference type="SUPFAM" id="SSF52540">
    <property type="entry name" value="P-loop containing nucleoside triphosphate hydrolases"/>
    <property type="match status" value="1"/>
</dbReference>
<dbReference type="Proteomes" id="UP000218842">
    <property type="component" value="Unassembled WGS sequence"/>
</dbReference>
<dbReference type="InterPro" id="IPR025669">
    <property type="entry name" value="AAA_dom"/>
</dbReference>
<protein>
    <submittedName>
        <fullName evidence="2">ParA family protein</fullName>
    </submittedName>
</protein>
<dbReference type="PANTHER" id="PTHR13696:SF99">
    <property type="entry name" value="COBYRINIC ACID AC-DIAMIDE SYNTHASE"/>
    <property type="match status" value="1"/>
</dbReference>
<dbReference type="InterPro" id="IPR027417">
    <property type="entry name" value="P-loop_NTPase"/>
</dbReference>
<evidence type="ECO:0000259" key="1">
    <source>
        <dbReference type="Pfam" id="PF13614"/>
    </source>
</evidence>
<sequence length="438" mass="46146">MMCGGRVMKALTSTPRPRAGHTCITRSSARAIGVDRACATRCISRCTRADTAITARLDTRNTRAGHAQGTRLCCDGIARRAREPRASSGVVVDTIQTRRQGTKPMAVTTGPAPTVTSVVPTPYHAVAFANGKGGVGKTSLAANEAALFGMGGYRVLLVELDMQGNCARDFGLPVGEWETVEDLIASNGEAHAAALMLPGAPSAPPPFYEAVRPGVDLIAGGYALERIYKYFASNAATQSLHAALIAEIASLKRTYDLILIDAPPVDMTAMDAVLRVAGTVIVPIRADDASIDGLSVVARHFEAARQDNPALMLGGVVRFGLGSSSTRIAERVQTTVDEILGGAAPVFKNIIRHSDAATFDGRRHGLMAFELESASRVAQRDRLKLLRSGGLRAGTNSQDKGGVSTGAASSAGLAEDYEGLAEEILQRINELSTQYTEV</sequence>
<evidence type="ECO:0000313" key="3">
    <source>
        <dbReference type="Proteomes" id="UP000218842"/>
    </source>
</evidence>
<dbReference type="PANTHER" id="PTHR13696">
    <property type="entry name" value="P-LOOP CONTAINING NUCLEOSIDE TRIPHOSPHATE HYDROLASE"/>
    <property type="match status" value="1"/>
</dbReference>
<reference evidence="2 3" key="1">
    <citation type="journal article" date="2017" name="Genome Biol. Evol.">
        <title>Population Structure and Local Adaptation of MAC Lung Disease Agent Mycobacterium avium subsp. hominissuis.</title>
        <authorList>
            <person name="Yano H."/>
            <person name="Iwamoto T."/>
            <person name="Nishiuchi Y."/>
            <person name="Nakajima C."/>
            <person name="Starkova D.A."/>
            <person name="Mokrousov I."/>
            <person name="Narvskaya O."/>
            <person name="Yoshida S."/>
            <person name="Arikawa K."/>
            <person name="Nakanishi N."/>
            <person name="Osaki K."/>
            <person name="Nakagawa I."/>
            <person name="Ato M."/>
            <person name="Suzuki Y."/>
            <person name="Maruyama F."/>
        </authorList>
    </citation>
    <scope>NUCLEOTIDE SEQUENCE [LARGE SCALE GENOMIC DNA]</scope>
    <source>
        <strain evidence="2 3">OCU466</strain>
    </source>
</reference>
<feature type="domain" description="AAA" evidence="1">
    <location>
        <begin position="125"/>
        <end position="307"/>
    </location>
</feature>
<dbReference type="InterPro" id="IPR050678">
    <property type="entry name" value="DNA_Partitioning_ATPase"/>
</dbReference>
<gene>
    <name evidence="2" type="ORF">XV03_00480</name>
</gene>
<dbReference type="EMBL" id="LBGZ01000003">
    <property type="protein sequence ID" value="PBJ41372.1"/>
    <property type="molecule type" value="Genomic_DNA"/>
</dbReference>
<dbReference type="Pfam" id="PF13614">
    <property type="entry name" value="AAA_31"/>
    <property type="match status" value="1"/>
</dbReference>
<name>A0A2A3LEV0_MYCAV</name>
<evidence type="ECO:0000313" key="2">
    <source>
        <dbReference type="EMBL" id="PBJ41372.1"/>
    </source>
</evidence>
<dbReference type="CDD" id="cd02042">
    <property type="entry name" value="ParAB_family"/>
    <property type="match status" value="1"/>
</dbReference>
<accession>A0A2A3LEV0</accession>
<organism evidence="2 3">
    <name type="scientific">Mycobacterium avium subsp. hominissuis</name>
    <dbReference type="NCBI Taxonomy" id="439334"/>
    <lineage>
        <taxon>Bacteria</taxon>
        <taxon>Bacillati</taxon>
        <taxon>Actinomycetota</taxon>
        <taxon>Actinomycetes</taxon>
        <taxon>Mycobacteriales</taxon>
        <taxon>Mycobacteriaceae</taxon>
        <taxon>Mycobacterium</taxon>
        <taxon>Mycobacterium avium complex (MAC)</taxon>
    </lineage>
</organism>
<proteinExistence type="predicted"/>
<dbReference type="Gene3D" id="3.40.50.300">
    <property type="entry name" value="P-loop containing nucleotide triphosphate hydrolases"/>
    <property type="match status" value="1"/>
</dbReference>
<dbReference type="AlphaFoldDB" id="A0A2A3LEV0"/>
<comment type="caution">
    <text evidence="2">The sequence shown here is derived from an EMBL/GenBank/DDBJ whole genome shotgun (WGS) entry which is preliminary data.</text>
</comment>